<dbReference type="GO" id="GO:0006281">
    <property type="term" value="P:DNA repair"/>
    <property type="evidence" value="ECO:0007669"/>
    <property type="project" value="TreeGrafter"/>
</dbReference>
<dbReference type="EC" id="3.1.3.18" evidence="4"/>
<dbReference type="SUPFAM" id="SSF56784">
    <property type="entry name" value="HAD-like"/>
    <property type="match status" value="1"/>
</dbReference>
<evidence type="ECO:0000256" key="2">
    <source>
        <dbReference type="ARBA" id="ARBA00004818"/>
    </source>
</evidence>
<evidence type="ECO:0000256" key="4">
    <source>
        <dbReference type="ARBA" id="ARBA00013078"/>
    </source>
</evidence>
<accession>I8WRK6</accession>
<dbReference type="GO" id="GO:0005829">
    <property type="term" value="C:cytosol"/>
    <property type="evidence" value="ECO:0007669"/>
    <property type="project" value="TreeGrafter"/>
</dbReference>
<dbReference type="Gene3D" id="3.40.50.1000">
    <property type="entry name" value="HAD superfamily/HAD-like"/>
    <property type="match status" value="1"/>
</dbReference>
<dbReference type="RefSeq" id="WP_007856568.1">
    <property type="nucleotide sequence ID" value="NZ_JH724132.1"/>
</dbReference>
<evidence type="ECO:0000256" key="1">
    <source>
        <dbReference type="ARBA" id="ARBA00000830"/>
    </source>
</evidence>
<dbReference type="PANTHER" id="PTHR43434">
    <property type="entry name" value="PHOSPHOGLYCOLATE PHOSPHATASE"/>
    <property type="match status" value="1"/>
</dbReference>
<dbReference type="NCBIfam" id="TIGR01549">
    <property type="entry name" value="HAD-SF-IA-v1"/>
    <property type="match status" value="1"/>
</dbReference>
<gene>
    <name evidence="5" type="ORF">HMPREF1064_00204</name>
</gene>
<dbReference type="PANTHER" id="PTHR43434:SF1">
    <property type="entry name" value="PHOSPHOGLYCOLATE PHOSPHATASE"/>
    <property type="match status" value="1"/>
</dbReference>
<dbReference type="GO" id="GO:0008967">
    <property type="term" value="F:phosphoglycolate phosphatase activity"/>
    <property type="evidence" value="ECO:0007669"/>
    <property type="project" value="UniProtKB-EC"/>
</dbReference>
<evidence type="ECO:0000256" key="3">
    <source>
        <dbReference type="ARBA" id="ARBA00006171"/>
    </source>
</evidence>
<dbReference type="AlphaFoldDB" id="I8WRK6"/>
<dbReference type="EMBL" id="AGXJ01000006">
    <property type="protein sequence ID" value="EIY40487.1"/>
    <property type="molecule type" value="Genomic_DNA"/>
</dbReference>
<dbReference type="InterPro" id="IPR023214">
    <property type="entry name" value="HAD_sf"/>
</dbReference>
<dbReference type="HOGENOM" id="CLU_132565_0_0_10"/>
<reference evidence="5 6" key="1">
    <citation type="submission" date="2012-02" db="EMBL/GenBank/DDBJ databases">
        <title>The Genome Sequence of Bacteroides dorei CL02T12C06.</title>
        <authorList>
            <consortium name="The Broad Institute Genome Sequencing Platform"/>
            <person name="Earl A."/>
            <person name="Ward D."/>
            <person name="Feldgarden M."/>
            <person name="Gevers D."/>
            <person name="Zitomersky N.L."/>
            <person name="Coyne M.J."/>
            <person name="Comstock L.E."/>
            <person name="Young S.K."/>
            <person name="Zeng Q."/>
            <person name="Gargeya S."/>
            <person name="Fitzgerald M."/>
            <person name="Haas B."/>
            <person name="Abouelleil A."/>
            <person name="Alvarado L."/>
            <person name="Arachchi H.M."/>
            <person name="Berlin A."/>
            <person name="Chapman S.B."/>
            <person name="Gearin G."/>
            <person name="Goldberg J."/>
            <person name="Griggs A."/>
            <person name="Gujja S."/>
            <person name="Hansen M."/>
            <person name="Heiman D."/>
            <person name="Howarth C."/>
            <person name="Larimer J."/>
            <person name="Lui A."/>
            <person name="MacDonald P.J.P."/>
            <person name="McCowen C."/>
            <person name="Montmayeur A."/>
            <person name="Murphy C."/>
            <person name="Neiman D."/>
            <person name="Pearson M."/>
            <person name="Priest M."/>
            <person name="Roberts A."/>
            <person name="Saif S."/>
            <person name="Shea T."/>
            <person name="Sisk P."/>
            <person name="Stolte C."/>
            <person name="Sykes S."/>
            <person name="Wortman J."/>
            <person name="Nusbaum C."/>
            <person name="Birren B."/>
        </authorList>
    </citation>
    <scope>NUCLEOTIDE SEQUENCE [LARGE SCALE GENOMIC DNA]</scope>
    <source>
        <strain evidence="5 6">CL02T12C06</strain>
    </source>
</reference>
<comment type="catalytic activity">
    <reaction evidence="1">
        <text>2-phosphoglycolate + H2O = glycolate + phosphate</text>
        <dbReference type="Rhea" id="RHEA:14369"/>
        <dbReference type="ChEBI" id="CHEBI:15377"/>
        <dbReference type="ChEBI" id="CHEBI:29805"/>
        <dbReference type="ChEBI" id="CHEBI:43474"/>
        <dbReference type="ChEBI" id="CHEBI:58033"/>
        <dbReference type="EC" id="3.1.3.18"/>
    </reaction>
</comment>
<comment type="caution">
    <text evidence="5">The sequence shown here is derived from an EMBL/GenBank/DDBJ whole genome shotgun (WGS) entry which is preliminary data.</text>
</comment>
<name>I8WRK6_9BACT</name>
<sequence>MRNIIFDMDLTLVDTTCLEESRHSRNWNQAYNLIPQTTMYDGIAEVLEIIRKNNIKTTIVSTSPRPYIERLIKYYDIPAQYIVGYHDAQPIKPHPAPMLKALEMMGVSAKETISFGDRAIDIQASNAAEIESVACFWGTKERSALLRSGYSHAIINPKEILTLIR</sequence>
<keyword evidence="6" id="KW-1185">Reference proteome</keyword>
<proteinExistence type="inferred from homology"/>
<organism evidence="5 6">
    <name type="scientific">Phocaeicola dorei CL02T12C06</name>
    <dbReference type="NCBI Taxonomy" id="997876"/>
    <lineage>
        <taxon>Bacteria</taxon>
        <taxon>Pseudomonadati</taxon>
        <taxon>Bacteroidota</taxon>
        <taxon>Bacteroidia</taxon>
        <taxon>Bacteroidales</taxon>
        <taxon>Bacteroidaceae</taxon>
        <taxon>Phocaeicola</taxon>
    </lineage>
</organism>
<dbReference type="Proteomes" id="UP000005974">
    <property type="component" value="Unassembled WGS sequence"/>
</dbReference>
<dbReference type="PATRIC" id="fig|997876.3.peg.209"/>
<evidence type="ECO:0000313" key="5">
    <source>
        <dbReference type="EMBL" id="EIY40487.1"/>
    </source>
</evidence>
<dbReference type="InterPro" id="IPR036412">
    <property type="entry name" value="HAD-like_sf"/>
</dbReference>
<keyword evidence="5" id="KW-0378">Hydrolase</keyword>
<protein>
    <recommendedName>
        <fullName evidence="4">phosphoglycolate phosphatase</fullName>
        <ecNumber evidence="4">3.1.3.18</ecNumber>
    </recommendedName>
</protein>
<dbReference type="InterPro" id="IPR041492">
    <property type="entry name" value="HAD_2"/>
</dbReference>
<comment type="similarity">
    <text evidence="3">Belongs to the HAD-like hydrolase superfamily. CbbY/CbbZ/Gph/YieH family.</text>
</comment>
<dbReference type="Pfam" id="PF13419">
    <property type="entry name" value="HAD_2"/>
    <property type="match status" value="1"/>
</dbReference>
<dbReference type="InterPro" id="IPR006439">
    <property type="entry name" value="HAD-SF_hydro_IA"/>
</dbReference>
<comment type="pathway">
    <text evidence="2">Organic acid metabolism; glycolate biosynthesis; glycolate from 2-phosphoglycolate: step 1/1.</text>
</comment>
<dbReference type="OrthoDB" id="9807630at2"/>
<dbReference type="InterPro" id="IPR050155">
    <property type="entry name" value="HAD-like_hydrolase_sf"/>
</dbReference>
<evidence type="ECO:0000313" key="6">
    <source>
        <dbReference type="Proteomes" id="UP000005974"/>
    </source>
</evidence>